<comment type="caution">
    <text evidence="1">The sequence shown here is derived from an EMBL/GenBank/DDBJ whole genome shotgun (WGS) entry which is preliminary data.</text>
</comment>
<protein>
    <submittedName>
        <fullName evidence="1">Uncharacterized protein</fullName>
    </submittedName>
</protein>
<reference evidence="1 2" key="1">
    <citation type="submission" date="2019-01" db="EMBL/GenBank/DDBJ databases">
        <title>Senegalimassilia sp. nov. KGMB04484 isolated human feces.</title>
        <authorList>
            <person name="Han K.-I."/>
            <person name="Kim J.-S."/>
            <person name="Lee K.C."/>
            <person name="Suh M.K."/>
            <person name="Eom M.K."/>
            <person name="Lee J.H."/>
            <person name="Park S.-H."/>
            <person name="Kang S.W."/>
            <person name="Park J.-E."/>
            <person name="Oh B.S."/>
            <person name="Yu S.Y."/>
            <person name="Choi S.-H."/>
            <person name="Lee D.H."/>
            <person name="Yoon H."/>
            <person name="Kim B.-Y."/>
            <person name="Lee J.H."/>
            <person name="Lee J.-S."/>
        </authorList>
    </citation>
    <scope>NUCLEOTIDE SEQUENCE [LARGE SCALE GENOMIC DNA]</scope>
    <source>
        <strain evidence="1 2">KGMB04484</strain>
    </source>
</reference>
<dbReference type="AlphaFoldDB" id="A0A4Q2K2T1"/>
<proteinExistence type="predicted"/>
<organism evidence="1 2">
    <name type="scientific">Senegalimassilia faecalis</name>
    <dbReference type="NCBI Taxonomy" id="2509433"/>
    <lineage>
        <taxon>Bacteria</taxon>
        <taxon>Bacillati</taxon>
        <taxon>Actinomycetota</taxon>
        <taxon>Coriobacteriia</taxon>
        <taxon>Coriobacteriales</taxon>
        <taxon>Coriobacteriaceae</taxon>
        <taxon>Senegalimassilia</taxon>
    </lineage>
</organism>
<accession>A0A4Q2K2T1</accession>
<dbReference type="OrthoDB" id="3173278at2"/>
<evidence type="ECO:0000313" key="1">
    <source>
        <dbReference type="EMBL" id="RXZ54640.1"/>
    </source>
</evidence>
<gene>
    <name evidence="1" type="ORF">ET524_09235</name>
</gene>
<sequence>MNIKNKPLPKFEVPASYEKYAEGGYLMDMRESEPDSFAAHKPAVSSAAGAQLDPAAELTPAAIAQGAEPADYELPDYELPDEPTFTDRVNAVVMCIGSQNALREALYKTLAFCEQPRDFTEVEDFIAATDEFVYSHIMQTPFAMIGMPTDAGGLSQTPLDEAGNPVTAEQLANLTADEADDLVATYRIEATDAGREAVRLLAPERRIEAQLSLRPHRRDTYFAVLDFCSTPRKFPEIEAFFKATPGLSQDIVADHHKLSPDFFVDKLDKAGALVWRGAWVATDAGKQMLEAHKRQTANAR</sequence>
<dbReference type="RefSeq" id="WP_129425215.1">
    <property type="nucleotide sequence ID" value="NZ_SDPW01000001.1"/>
</dbReference>
<dbReference type="EMBL" id="SDPW01000001">
    <property type="protein sequence ID" value="RXZ54640.1"/>
    <property type="molecule type" value="Genomic_DNA"/>
</dbReference>
<evidence type="ECO:0000313" key="2">
    <source>
        <dbReference type="Proteomes" id="UP000293345"/>
    </source>
</evidence>
<name>A0A4Q2K2T1_9ACTN</name>
<keyword evidence="2" id="KW-1185">Reference proteome</keyword>
<dbReference type="Proteomes" id="UP000293345">
    <property type="component" value="Unassembled WGS sequence"/>
</dbReference>